<comment type="similarity">
    <text evidence="2 9">Belongs to the complex I subunit 3 family.</text>
</comment>
<comment type="subcellular location">
    <subcellularLocation>
        <location evidence="1">Membrane</location>
    </subcellularLocation>
    <subcellularLocation>
        <location evidence="9">Mitochondrion membrane</location>
        <topology evidence="9">Multi-pass membrane protein</topology>
    </subcellularLocation>
</comment>
<dbReference type="EMBL" id="JQ034034">
    <property type="protein sequence ID" value="AFH27191.1"/>
    <property type="molecule type" value="Genomic_DNA"/>
</dbReference>
<evidence type="ECO:0000256" key="1">
    <source>
        <dbReference type="ARBA" id="ARBA00004370"/>
    </source>
</evidence>
<evidence type="ECO:0000256" key="2">
    <source>
        <dbReference type="ARBA" id="ARBA00008472"/>
    </source>
</evidence>
<feature type="transmembrane region" description="Helical" evidence="9">
    <location>
        <begin position="56"/>
        <end position="76"/>
    </location>
</feature>
<dbReference type="GO" id="GO:0008137">
    <property type="term" value="F:NADH dehydrogenase (ubiquinone) activity"/>
    <property type="evidence" value="ECO:0007669"/>
    <property type="project" value="UniProtKB-UniRule"/>
</dbReference>
<evidence type="ECO:0000256" key="5">
    <source>
        <dbReference type="ARBA" id="ARBA00022692"/>
    </source>
</evidence>
<geneLocation type="mitochondrion" evidence="10"/>
<proteinExistence type="inferred from homology"/>
<evidence type="ECO:0000313" key="10">
    <source>
        <dbReference type="EMBL" id="AFH27191.1"/>
    </source>
</evidence>
<keyword evidence="6 9" id="KW-1133">Transmembrane helix</keyword>
<name>H9YU42_9CEST</name>
<dbReference type="InterPro" id="IPR038430">
    <property type="entry name" value="NDAH_ubi_oxred_su3_sf"/>
</dbReference>
<evidence type="ECO:0000256" key="3">
    <source>
        <dbReference type="ARBA" id="ARBA00021007"/>
    </source>
</evidence>
<dbReference type="GO" id="GO:0031966">
    <property type="term" value="C:mitochondrial membrane"/>
    <property type="evidence" value="ECO:0007669"/>
    <property type="project" value="UniProtKB-SubCell"/>
</dbReference>
<keyword evidence="9" id="KW-0679">Respiratory chain</keyword>
<keyword evidence="9" id="KW-0520">NAD</keyword>
<feature type="transmembrane region" description="Helical" evidence="9">
    <location>
        <begin position="88"/>
        <end position="107"/>
    </location>
</feature>
<organism evidence="10">
    <name type="scientific">Lytocestus indicus</name>
    <dbReference type="NCBI Taxonomy" id="647077"/>
    <lineage>
        <taxon>Eukaryota</taxon>
        <taxon>Metazoa</taxon>
        <taxon>Spiralia</taxon>
        <taxon>Lophotrochozoa</taxon>
        <taxon>Platyhelminthes</taxon>
        <taxon>Cestoda</taxon>
        <taxon>Eucestoda</taxon>
        <taxon>Caryophyllidea</taxon>
        <taxon>Lytocestidae</taxon>
        <taxon>Lytocestus</taxon>
    </lineage>
</organism>
<dbReference type="EC" id="7.1.1.2" evidence="9"/>
<dbReference type="Pfam" id="PF00507">
    <property type="entry name" value="Oxidored_q4"/>
    <property type="match status" value="1"/>
</dbReference>
<gene>
    <name evidence="10" type="primary">nad3</name>
</gene>
<evidence type="ECO:0000256" key="4">
    <source>
        <dbReference type="ARBA" id="ARBA00022448"/>
    </source>
</evidence>
<comment type="catalytic activity">
    <reaction evidence="8 9">
        <text>a ubiquinone + NADH + 5 H(+)(in) = a ubiquinol + NAD(+) + 4 H(+)(out)</text>
        <dbReference type="Rhea" id="RHEA:29091"/>
        <dbReference type="Rhea" id="RHEA-COMP:9565"/>
        <dbReference type="Rhea" id="RHEA-COMP:9566"/>
        <dbReference type="ChEBI" id="CHEBI:15378"/>
        <dbReference type="ChEBI" id="CHEBI:16389"/>
        <dbReference type="ChEBI" id="CHEBI:17976"/>
        <dbReference type="ChEBI" id="CHEBI:57540"/>
        <dbReference type="ChEBI" id="CHEBI:57945"/>
        <dbReference type="EC" id="7.1.1.2"/>
    </reaction>
</comment>
<evidence type="ECO:0000256" key="8">
    <source>
        <dbReference type="ARBA" id="ARBA00049551"/>
    </source>
</evidence>
<evidence type="ECO:0000256" key="7">
    <source>
        <dbReference type="ARBA" id="ARBA00023136"/>
    </source>
</evidence>
<evidence type="ECO:0000256" key="6">
    <source>
        <dbReference type="ARBA" id="ARBA00022989"/>
    </source>
</evidence>
<keyword evidence="4 9" id="KW-0813">Transport</keyword>
<reference evidence="10" key="1">
    <citation type="journal article" date="2012" name="Int. J. Parasitol.">
        <title>Substitution saturation and nuclear paralogs of commonly employed phylogenetic markers in the Caryophyllidea, an unusual group of non-segmented tapeworms (Platyhelminthes).</title>
        <authorList>
            <person name="Brabec J."/>
            <person name="Scholz T."/>
            <person name="Kralova-Hromadova I."/>
            <person name="Bazsalovicsova E."/>
            <person name="Olson P.D."/>
        </authorList>
    </citation>
    <scope>NUCLEOTIDE SEQUENCE</scope>
    <source>
        <strain evidence="10">Hpt1_N</strain>
    </source>
</reference>
<keyword evidence="9" id="KW-1278">Translocase</keyword>
<dbReference type="AlphaFoldDB" id="H9YU42"/>
<protein>
    <recommendedName>
        <fullName evidence="3 9">NADH-ubiquinone oxidoreductase chain 3</fullName>
        <ecNumber evidence="9">7.1.1.2</ecNumber>
    </recommendedName>
</protein>
<keyword evidence="9 10" id="KW-0496">Mitochondrion</keyword>
<keyword evidence="5 9" id="KW-0812">Transmembrane</keyword>
<evidence type="ECO:0000256" key="9">
    <source>
        <dbReference type="RuleBase" id="RU003640"/>
    </source>
</evidence>
<keyword evidence="9" id="KW-0249">Electron transport</keyword>
<accession>H9YU42</accession>
<comment type="function">
    <text evidence="9">Core subunit of the mitochondrial membrane respiratory chain NADH dehydrogenase (Complex I) which catalyzes electron transfer from NADH through the respiratory chain, using ubiquinone as an electron acceptor. Essential for the catalytic activity of complex I.</text>
</comment>
<keyword evidence="9" id="KW-0830">Ubiquinone</keyword>
<sequence>MIFLVSAVLVFVVLSLVILGGISSFLAQLKVASCYWSSPYECGFSASSLSFDSFSFSYFCLMVFFVVFDLEISLLLNMPEQGVYWGSFVFYLTFIGLLSLGFVIEVWNGDVRWGY</sequence>
<dbReference type="Gene3D" id="1.20.58.1610">
    <property type="entry name" value="NADH:ubiquinone/plastoquinone oxidoreductase, chain 3"/>
    <property type="match status" value="1"/>
</dbReference>
<dbReference type="InterPro" id="IPR000440">
    <property type="entry name" value="NADH_UbQ/plastoQ_OxRdtase_su3"/>
</dbReference>
<keyword evidence="7 9" id="KW-0472">Membrane</keyword>